<protein>
    <recommendedName>
        <fullName evidence="5">Elongator complex protein 2</fullName>
    </recommendedName>
</protein>
<evidence type="ECO:0000256" key="2">
    <source>
        <dbReference type="ARBA" id="ARBA00004496"/>
    </source>
</evidence>
<keyword evidence="9" id="KW-0677">Repeat</keyword>
<evidence type="ECO:0000313" key="13">
    <source>
        <dbReference type="EMBL" id="CCC67285.1"/>
    </source>
</evidence>
<feature type="repeat" description="WD" evidence="11">
    <location>
        <begin position="392"/>
        <end position="423"/>
    </location>
</feature>
<dbReference type="PANTHER" id="PTHR44111:SF1">
    <property type="entry name" value="ELONGATOR COMPLEX PROTEIN 2"/>
    <property type="match status" value="1"/>
</dbReference>
<dbReference type="PROSITE" id="PS50082">
    <property type="entry name" value="WD_REPEATS_2"/>
    <property type="match status" value="6"/>
</dbReference>
<evidence type="ECO:0000256" key="1">
    <source>
        <dbReference type="ARBA" id="ARBA00004123"/>
    </source>
</evidence>
<name>G0V737_NAUCA</name>
<dbReference type="RefSeq" id="XP_003673666.1">
    <property type="nucleotide sequence ID" value="XM_003673618.1"/>
</dbReference>
<comment type="subcellular location">
    <subcellularLocation>
        <location evidence="2">Cytoplasm</location>
    </subcellularLocation>
    <subcellularLocation>
        <location evidence="1">Nucleus</location>
    </subcellularLocation>
</comment>
<feature type="repeat" description="WD" evidence="11">
    <location>
        <begin position="55"/>
        <end position="87"/>
    </location>
</feature>
<evidence type="ECO:0000256" key="11">
    <source>
        <dbReference type="PROSITE-ProRule" id="PRU00221"/>
    </source>
</evidence>
<dbReference type="SUPFAM" id="SSF50978">
    <property type="entry name" value="WD40 repeat-like"/>
    <property type="match status" value="1"/>
</dbReference>
<evidence type="ECO:0000256" key="3">
    <source>
        <dbReference type="ARBA" id="ARBA00005043"/>
    </source>
</evidence>
<dbReference type="Gene3D" id="2.130.10.10">
    <property type="entry name" value="YVTN repeat-like/Quinoprotein amine dehydrogenase"/>
    <property type="match status" value="4"/>
</dbReference>
<dbReference type="GO" id="GO:0032447">
    <property type="term" value="P:protein urmylation"/>
    <property type="evidence" value="ECO:0007669"/>
    <property type="project" value="EnsemblFungi"/>
</dbReference>
<feature type="repeat" description="WD" evidence="11">
    <location>
        <begin position="612"/>
        <end position="644"/>
    </location>
</feature>
<dbReference type="HOGENOM" id="CLU_006430_0_0_1"/>
<proteinExistence type="inferred from homology"/>
<dbReference type="GO" id="GO:0002098">
    <property type="term" value="P:tRNA wobble uridine modification"/>
    <property type="evidence" value="ECO:0007669"/>
    <property type="project" value="EnsemblFungi"/>
</dbReference>
<evidence type="ECO:0000256" key="8">
    <source>
        <dbReference type="ARBA" id="ARBA00022694"/>
    </source>
</evidence>
<evidence type="ECO:0000256" key="4">
    <source>
        <dbReference type="ARBA" id="ARBA00005881"/>
    </source>
</evidence>
<dbReference type="InterPro" id="IPR036322">
    <property type="entry name" value="WD40_repeat_dom_sf"/>
</dbReference>
<dbReference type="GO" id="GO:0005634">
    <property type="term" value="C:nucleus"/>
    <property type="evidence" value="ECO:0007669"/>
    <property type="project" value="UniProtKB-SubCell"/>
</dbReference>
<dbReference type="Pfam" id="PF00400">
    <property type="entry name" value="WD40"/>
    <property type="match status" value="7"/>
</dbReference>
<keyword evidence="14" id="KW-1185">Reference proteome</keyword>
<dbReference type="GO" id="GO:0033588">
    <property type="term" value="C:elongator holoenzyme complex"/>
    <property type="evidence" value="ECO:0007669"/>
    <property type="project" value="EnsemblFungi"/>
</dbReference>
<evidence type="ECO:0000256" key="10">
    <source>
        <dbReference type="ARBA" id="ARBA00023242"/>
    </source>
</evidence>
<evidence type="ECO:0000256" key="5">
    <source>
        <dbReference type="ARBA" id="ARBA00020267"/>
    </source>
</evidence>
<dbReference type="KEGG" id="ncs:NCAS_0A07270"/>
<dbReference type="PANTHER" id="PTHR44111">
    <property type="entry name" value="ELONGATOR COMPLEX PROTEIN 2"/>
    <property type="match status" value="1"/>
</dbReference>
<feature type="repeat" description="WD" evidence="11">
    <location>
        <begin position="659"/>
        <end position="702"/>
    </location>
</feature>
<keyword evidence="6" id="KW-0963">Cytoplasm</keyword>
<dbReference type="EMBL" id="HE576752">
    <property type="protein sequence ID" value="CCC67285.1"/>
    <property type="molecule type" value="Genomic_DNA"/>
</dbReference>
<keyword evidence="10" id="KW-0539">Nucleus</keyword>
<dbReference type="GO" id="GO:0008017">
    <property type="term" value="F:microtubule binding"/>
    <property type="evidence" value="ECO:0007669"/>
    <property type="project" value="EnsemblFungi"/>
</dbReference>
<evidence type="ECO:0000256" key="9">
    <source>
        <dbReference type="ARBA" id="ARBA00022737"/>
    </source>
</evidence>
<dbReference type="OrthoDB" id="27911at2759"/>
<dbReference type="SUPFAM" id="SSF50960">
    <property type="entry name" value="TolB, C-terminal domain"/>
    <property type="match status" value="1"/>
</dbReference>
<feature type="compositionally biased region" description="Acidic residues" evidence="12">
    <location>
        <begin position="518"/>
        <end position="527"/>
    </location>
</feature>
<feature type="repeat" description="WD" evidence="11">
    <location>
        <begin position="287"/>
        <end position="319"/>
    </location>
</feature>
<organism evidence="13 14">
    <name type="scientific">Naumovozyma castellii</name>
    <name type="common">Yeast</name>
    <name type="synonym">Saccharomyces castellii</name>
    <dbReference type="NCBI Taxonomy" id="27288"/>
    <lineage>
        <taxon>Eukaryota</taxon>
        <taxon>Fungi</taxon>
        <taxon>Dikarya</taxon>
        <taxon>Ascomycota</taxon>
        <taxon>Saccharomycotina</taxon>
        <taxon>Saccharomycetes</taxon>
        <taxon>Saccharomycetales</taxon>
        <taxon>Saccharomycetaceae</taxon>
        <taxon>Naumovozyma</taxon>
    </lineage>
</organism>
<dbReference type="CDD" id="cd00200">
    <property type="entry name" value="WD40"/>
    <property type="match status" value="1"/>
</dbReference>
<dbReference type="GO" id="GO:0006357">
    <property type="term" value="P:regulation of transcription by RNA polymerase II"/>
    <property type="evidence" value="ECO:0007669"/>
    <property type="project" value="EnsemblFungi"/>
</dbReference>
<dbReference type="InterPro" id="IPR037289">
    <property type="entry name" value="Elp2"/>
</dbReference>
<dbReference type="Proteomes" id="UP000001640">
    <property type="component" value="Chromosome 1"/>
</dbReference>
<reference key="2">
    <citation type="submission" date="2011-08" db="EMBL/GenBank/DDBJ databases">
        <title>Genome sequence of Naumovozyma castellii.</title>
        <authorList>
            <person name="Gordon J.L."/>
            <person name="Armisen D."/>
            <person name="Proux-Wera E."/>
            <person name="OhEigeartaigh S.S."/>
            <person name="Byrne K.P."/>
            <person name="Wolfe K.H."/>
        </authorList>
    </citation>
    <scope>NUCLEOTIDE SEQUENCE</scope>
    <source>
        <strain>Type strain:CBS 4309</strain>
    </source>
</reference>
<accession>G0V737</accession>
<dbReference type="FunFam" id="2.130.10.10:FF:001142">
    <property type="entry name" value="Elongator complex protein 2"/>
    <property type="match status" value="1"/>
</dbReference>
<feature type="region of interest" description="Disordered" evidence="12">
    <location>
        <begin position="501"/>
        <end position="537"/>
    </location>
</feature>
<evidence type="ECO:0000256" key="7">
    <source>
        <dbReference type="ARBA" id="ARBA00022574"/>
    </source>
</evidence>
<dbReference type="PROSITE" id="PS50294">
    <property type="entry name" value="WD_REPEATS_REGION"/>
    <property type="match status" value="4"/>
</dbReference>
<sequence length="799" mass="89903">MFQVTTQEALFIGANRQTQVSDQHAKTHIVAFGAGQTIALWNPLDENSQGVFATLKGHEAEVTCVKFITDTPYMVSCSEDHHVKIWKQNPGVAREVDGWTCVQTLDHYSHTVVALAVLPGLIAVGCADGKVSLWVQKMKEDVFILGEEFEVQKGVLPLALAFSKVIDDKYLLAVGGTNVNVFVFSFVLNATAETIETLQLAAKLEGHEDWIKSLAFRHQETPGDYLLCSGSQDRYIRLWRIRINDLIEEQDEDDEDIATKLALLNNKQYKFHVTDALRVCINFEALIMGHDDWISSLQWHETRLQLLASTADTALMVWEPDEASGIWVCGLRLGELSSKGASTATGSAGGFWSCLWFSHQNKDYILTNGKTGSWRVWTTEEGNTLCDQELGITGATKQVTDIAWSPKGEYLLSTSLDQTTRLFAPWIYNNDGTKRNTATWHEFSRPQIHGYDMICVEPMSGARFVSGGDEKILRSFDEPKGVAELLQKFVGIKTDSVEEMPETASVPVLGLSNKASTGDEESDEEKEENNANHDGSYDMLGELTTPPKEDQLQRHLLWPEIEKLYGHGYEITCLDVSPDGKFIASACRSNTPQHAVVRIFNTDNWLEVKPPLAFHTLTVTKLRFSPDSKYLLSVCRDRQWVVWERDPETDKFTLKYKTAKPHTRIIWDGDWAPLEFGNVFVTGSRDRTIKLWKFDENKSNFDLENSIKHDKPVTALSVFDSVLDGKLLIAVGLEDGSIYIYKYDSTSGFDVVEVLNDLITPAEKLTRLRWSRSQRNNKLWLAAASSDTSTRIYSIDLLN</sequence>
<dbReference type="FunCoup" id="G0V737">
    <property type="interactions" value="1205"/>
</dbReference>
<dbReference type="GO" id="GO:0005737">
    <property type="term" value="C:cytoplasm"/>
    <property type="evidence" value="ECO:0007669"/>
    <property type="project" value="UniProtKB-SubCell"/>
</dbReference>
<dbReference type="SMART" id="SM00320">
    <property type="entry name" value="WD40"/>
    <property type="match status" value="11"/>
</dbReference>
<evidence type="ECO:0000313" key="14">
    <source>
        <dbReference type="Proteomes" id="UP000001640"/>
    </source>
</evidence>
<keyword evidence="8" id="KW-0819">tRNA processing</keyword>
<dbReference type="UniPathway" id="UPA00988"/>
<dbReference type="InterPro" id="IPR015943">
    <property type="entry name" value="WD40/YVTN_repeat-like_dom_sf"/>
</dbReference>
<comment type="pathway">
    <text evidence="3">tRNA modification; 5-methoxycarbonylmethyl-2-thiouridine-tRNA biosynthesis.</text>
</comment>
<keyword evidence="7 11" id="KW-0853">WD repeat</keyword>
<evidence type="ECO:0000256" key="12">
    <source>
        <dbReference type="SAM" id="MobiDB-lite"/>
    </source>
</evidence>
<dbReference type="InterPro" id="IPR001680">
    <property type="entry name" value="WD40_rpt"/>
</dbReference>
<dbReference type="AlphaFoldDB" id="G0V737"/>
<dbReference type="OMA" id="ENFRHIS"/>
<comment type="similarity">
    <text evidence="4">Belongs to the WD repeat ELP2 family.</text>
</comment>
<dbReference type="eggNOG" id="KOG1063">
    <property type="taxonomic scope" value="Eukaryota"/>
</dbReference>
<dbReference type="FunFam" id="2.130.10.10:FF:001077">
    <property type="entry name" value="Elongator protein 2"/>
    <property type="match status" value="1"/>
</dbReference>
<evidence type="ECO:0000256" key="6">
    <source>
        <dbReference type="ARBA" id="ARBA00022490"/>
    </source>
</evidence>
<dbReference type="InParanoid" id="G0V737"/>
<gene>
    <name evidence="13" type="primary">NCAS0A07270</name>
    <name evidence="13" type="ordered locus">NCAS_0A07270</name>
</gene>
<dbReference type="STRING" id="1064592.G0V737"/>
<feature type="repeat" description="WD" evidence="11">
    <location>
        <begin position="204"/>
        <end position="249"/>
    </location>
</feature>
<dbReference type="GeneID" id="96900764"/>
<reference evidence="14" key="1">
    <citation type="journal article" date="2011" name="Proc. Natl. Acad. Sci. U.S.A.">
        <title>Evolutionary erosion of yeast sex chromosomes by mating-type switching accidents.</title>
        <authorList>
            <person name="Gordon J.L."/>
            <person name="Armisen D."/>
            <person name="Proux-Wera E."/>
            <person name="Oheigeartaigh S.S."/>
            <person name="Byrne K.P."/>
            <person name="Wolfe K.H."/>
        </authorList>
    </citation>
    <scope>NUCLEOTIDE SEQUENCE [LARGE SCALE GENOMIC DNA]</scope>
    <source>
        <strain evidence="14">ATCC 76901 / BCRC 22586 / CBS 4309 / NBRC 1992 / NRRL Y-12630</strain>
    </source>
</reference>